<dbReference type="SUPFAM" id="SSF51161">
    <property type="entry name" value="Trimeric LpxA-like enzymes"/>
    <property type="match status" value="1"/>
</dbReference>
<dbReference type="InterPro" id="IPR018357">
    <property type="entry name" value="Hexapep_transf_CS"/>
</dbReference>
<protein>
    <submittedName>
        <fullName evidence="3">Acyltransferase</fullName>
    </submittedName>
</protein>
<sequence length="173" mass="18395">MKNRLMVWGVRCFYKLVGQRLHWRIPGAHRLRAWCAHKICADVELPVTILAGVCLPPSLRMGQHAGIGEGARFLGPGSVSLGAHLSMGPECLFITGDHPVPKAGGKFRDHAPVSADIVVEDDVFLGARVTILPGVTIGRGAAVGAGSVVTKDVPPEAVVAGNPARMIRTRERV</sequence>
<evidence type="ECO:0000313" key="3">
    <source>
        <dbReference type="EMBL" id="UNM14216.1"/>
    </source>
</evidence>
<dbReference type="Pfam" id="PF14602">
    <property type="entry name" value="Hexapep_2"/>
    <property type="match status" value="1"/>
</dbReference>
<dbReference type="PANTHER" id="PTHR23416">
    <property type="entry name" value="SIALIC ACID SYNTHASE-RELATED"/>
    <property type="match status" value="1"/>
</dbReference>
<evidence type="ECO:0000256" key="2">
    <source>
        <dbReference type="ARBA" id="ARBA00022737"/>
    </source>
</evidence>
<dbReference type="RefSeq" id="WP_277932645.1">
    <property type="nucleotide sequence ID" value="NZ_CP071872.1"/>
</dbReference>
<reference evidence="3 4" key="1">
    <citation type="submission" date="2021-03" db="EMBL/GenBank/DDBJ databases">
        <title>Complete genome of Streptomyces formicae strain 1H-GS9 (DSM 100524).</title>
        <authorList>
            <person name="Atanasov K.E."/>
            <person name="Altabella T."/>
            <person name="Ferrer A."/>
        </authorList>
    </citation>
    <scope>NUCLEOTIDE SEQUENCE [LARGE SCALE GENOMIC DNA]</scope>
    <source>
        <strain evidence="3 4">1H-GS9</strain>
    </source>
</reference>
<keyword evidence="4" id="KW-1185">Reference proteome</keyword>
<evidence type="ECO:0000256" key="1">
    <source>
        <dbReference type="ARBA" id="ARBA00022679"/>
    </source>
</evidence>
<dbReference type="CDD" id="cd04647">
    <property type="entry name" value="LbH_MAT_like"/>
    <property type="match status" value="1"/>
</dbReference>
<name>A0ABY3WRM3_9ACTN</name>
<dbReference type="Proteomes" id="UP000828924">
    <property type="component" value="Chromosome"/>
</dbReference>
<dbReference type="Gene3D" id="2.160.10.10">
    <property type="entry name" value="Hexapeptide repeat proteins"/>
    <property type="match status" value="1"/>
</dbReference>
<proteinExistence type="predicted"/>
<evidence type="ECO:0000313" key="4">
    <source>
        <dbReference type="Proteomes" id="UP000828924"/>
    </source>
</evidence>
<dbReference type="PROSITE" id="PS00101">
    <property type="entry name" value="HEXAPEP_TRANSFERASES"/>
    <property type="match status" value="1"/>
</dbReference>
<dbReference type="GO" id="GO:0016746">
    <property type="term" value="F:acyltransferase activity"/>
    <property type="evidence" value="ECO:0007669"/>
    <property type="project" value="UniProtKB-KW"/>
</dbReference>
<gene>
    <name evidence="3" type="ORF">J4032_24555</name>
</gene>
<dbReference type="InterPro" id="IPR011004">
    <property type="entry name" value="Trimer_LpxA-like_sf"/>
</dbReference>
<accession>A0ABY3WRM3</accession>
<dbReference type="InterPro" id="IPR051159">
    <property type="entry name" value="Hexapeptide_acetyltransf"/>
</dbReference>
<keyword evidence="3" id="KW-0012">Acyltransferase</keyword>
<dbReference type="EMBL" id="CP071872">
    <property type="protein sequence ID" value="UNM14216.1"/>
    <property type="molecule type" value="Genomic_DNA"/>
</dbReference>
<organism evidence="3 4">
    <name type="scientific">Streptomyces formicae</name>
    <dbReference type="NCBI Taxonomy" id="1616117"/>
    <lineage>
        <taxon>Bacteria</taxon>
        <taxon>Bacillati</taxon>
        <taxon>Actinomycetota</taxon>
        <taxon>Actinomycetes</taxon>
        <taxon>Kitasatosporales</taxon>
        <taxon>Streptomycetaceae</taxon>
        <taxon>Streptomyces</taxon>
    </lineage>
</organism>
<keyword evidence="1" id="KW-0808">Transferase</keyword>
<keyword evidence="2" id="KW-0677">Repeat</keyword>
<dbReference type="InterPro" id="IPR001451">
    <property type="entry name" value="Hexapep"/>
</dbReference>